<evidence type="ECO:0000313" key="7">
    <source>
        <dbReference type="Proteomes" id="UP000184536"/>
    </source>
</evidence>
<sequence length="182" mass="22104">MRWIIRRFKGLGLKAVLVGYETFKEEELRAYEKKSDIEDNLKASWFMKEIDLDVWASFMLHRDGNKEDFRGLRRYLRALKPEISAFSPLIPFPNLPLYEEYRDRLLVEREAYESWSFGQVTIRPSKMSLRRYYYEMLKTNLYVNLFQNNTAYMVRKFGFATVFRLCKGSIHLLKRYMKRMMQ</sequence>
<protein>
    <recommendedName>
        <fullName evidence="8">Radical SAM superfamily protein</fullName>
    </recommendedName>
</protein>
<keyword evidence="5" id="KW-0411">Iron-sulfur</keyword>
<dbReference type="STRING" id="1121919.SAMN02745975_03422"/>
<comment type="cofactor">
    <cofactor evidence="1">
        <name>[4Fe-4S] cluster</name>
        <dbReference type="ChEBI" id="CHEBI:49883"/>
    </cofactor>
</comment>
<dbReference type="GO" id="GO:0005829">
    <property type="term" value="C:cytosol"/>
    <property type="evidence" value="ECO:0007669"/>
    <property type="project" value="TreeGrafter"/>
</dbReference>
<dbReference type="EMBL" id="FQZV01000061">
    <property type="protein sequence ID" value="SHK00168.1"/>
    <property type="molecule type" value="Genomic_DNA"/>
</dbReference>
<dbReference type="OrthoDB" id="1757175at2"/>
<dbReference type="GO" id="GO:0051536">
    <property type="term" value="F:iron-sulfur cluster binding"/>
    <property type="evidence" value="ECO:0007669"/>
    <property type="project" value="UniProtKB-KW"/>
</dbReference>
<dbReference type="InterPro" id="IPR013785">
    <property type="entry name" value="Aldolase_TIM"/>
</dbReference>
<dbReference type="SUPFAM" id="SSF102114">
    <property type="entry name" value="Radical SAM enzymes"/>
    <property type="match status" value="1"/>
</dbReference>
<dbReference type="AlphaFoldDB" id="A0A1M6NX12"/>
<reference evidence="7" key="1">
    <citation type="submission" date="2016-11" db="EMBL/GenBank/DDBJ databases">
        <authorList>
            <person name="Varghese N."/>
            <person name="Submissions S."/>
        </authorList>
    </citation>
    <scope>NUCLEOTIDE SEQUENCE [LARGE SCALE GENOMIC DNA]</scope>
    <source>
        <strain evidence="7">DSM 17957</strain>
    </source>
</reference>
<dbReference type="PANTHER" id="PTHR43409">
    <property type="entry name" value="ANAEROBIC MAGNESIUM-PROTOPORPHYRIN IX MONOMETHYL ESTER CYCLASE-RELATED"/>
    <property type="match status" value="1"/>
</dbReference>
<dbReference type="InterPro" id="IPR058240">
    <property type="entry name" value="rSAM_sf"/>
</dbReference>
<proteinExistence type="predicted"/>
<evidence type="ECO:0008006" key="8">
    <source>
        <dbReference type="Google" id="ProtNLM"/>
    </source>
</evidence>
<keyword evidence="4" id="KW-0408">Iron</keyword>
<dbReference type="RefSeq" id="WP_110942410.1">
    <property type="nucleotide sequence ID" value="NZ_FQZV01000061.1"/>
</dbReference>
<evidence type="ECO:0000313" key="6">
    <source>
        <dbReference type="EMBL" id="SHK00168.1"/>
    </source>
</evidence>
<gene>
    <name evidence="6" type="ORF">SAMN02745975_03422</name>
</gene>
<evidence type="ECO:0000256" key="5">
    <source>
        <dbReference type="ARBA" id="ARBA00023014"/>
    </source>
</evidence>
<evidence type="ECO:0000256" key="1">
    <source>
        <dbReference type="ARBA" id="ARBA00001966"/>
    </source>
</evidence>
<keyword evidence="7" id="KW-1185">Reference proteome</keyword>
<dbReference type="Gene3D" id="3.20.20.70">
    <property type="entry name" value="Aldolase class I"/>
    <property type="match status" value="1"/>
</dbReference>
<keyword evidence="2" id="KW-0949">S-adenosyl-L-methionine</keyword>
<dbReference type="PANTHER" id="PTHR43409:SF7">
    <property type="entry name" value="BLL1977 PROTEIN"/>
    <property type="match status" value="1"/>
</dbReference>
<accession>A0A1M6NX12</accession>
<name>A0A1M6NX12_9FIRM</name>
<dbReference type="Proteomes" id="UP000184536">
    <property type="component" value="Unassembled WGS sequence"/>
</dbReference>
<evidence type="ECO:0000256" key="2">
    <source>
        <dbReference type="ARBA" id="ARBA00022691"/>
    </source>
</evidence>
<dbReference type="GO" id="GO:0046872">
    <property type="term" value="F:metal ion binding"/>
    <property type="evidence" value="ECO:0007669"/>
    <property type="project" value="UniProtKB-KW"/>
</dbReference>
<dbReference type="InterPro" id="IPR051198">
    <property type="entry name" value="BchE-like"/>
</dbReference>
<organism evidence="6 7">
    <name type="scientific">Geosporobacter subterraneus DSM 17957</name>
    <dbReference type="NCBI Taxonomy" id="1121919"/>
    <lineage>
        <taxon>Bacteria</taxon>
        <taxon>Bacillati</taxon>
        <taxon>Bacillota</taxon>
        <taxon>Clostridia</taxon>
        <taxon>Peptostreptococcales</taxon>
        <taxon>Thermotaleaceae</taxon>
        <taxon>Geosporobacter</taxon>
    </lineage>
</organism>
<evidence type="ECO:0000256" key="4">
    <source>
        <dbReference type="ARBA" id="ARBA00023004"/>
    </source>
</evidence>
<keyword evidence="3" id="KW-0479">Metal-binding</keyword>
<evidence type="ECO:0000256" key="3">
    <source>
        <dbReference type="ARBA" id="ARBA00022723"/>
    </source>
</evidence>